<dbReference type="STRING" id="583355.Caka_0619"/>
<proteinExistence type="predicted"/>
<protein>
    <submittedName>
        <fullName evidence="2">Oxidoreductase (Related to aryl-alcohol dehydrogenase)-like protein</fullName>
    </submittedName>
</protein>
<dbReference type="Proteomes" id="UP000000925">
    <property type="component" value="Chromosome"/>
</dbReference>
<evidence type="ECO:0000313" key="2">
    <source>
        <dbReference type="EMBL" id="ADE53644.1"/>
    </source>
</evidence>
<name>D5ENY5_CORAD</name>
<keyword evidence="3" id="KW-1185">Reference proteome</keyword>
<feature type="domain" description="NADP-dependent oxidoreductase" evidence="1">
    <location>
        <begin position="78"/>
        <end position="141"/>
    </location>
</feature>
<sequence>MSSNTNPRREFFKKTAGATLGLSLAPNLLSAQSGSDRPPKLELTQPEWRNRQDGMEYRMLGRTGMMVSEMVVGGYGLKTADSYPILDEQLKRGMNYVDAASGYHNGQVESNLGEYFKLRGNRDEIFLSTKLSSFYGVVAQELKDYESGLSAAEKAALKDKAEALIEERRVLTPGYHMDYFGGQQGQVHRTYYRFVALEASQRKSGLKQKIKAQARKQLEESLKRLQTDHVDVLHCPHGIAMPDLMDEEPLKELFTEFKQDGLIRASAVSFHNDVAGNLSKAIEVGYFDLTMFAYNIANHAALEPLIYKANQAGMGTIAMKVAKLFSDPETQTWRADKLDATIPETNLSVCAKAYLWALQNPNLSCVISQMESIDEVAENASLAGRKVELKSV</sequence>
<dbReference type="InterPro" id="IPR053135">
    <property type="entry name" value="AKR2_Oxidoreductase"/>
</dbReference>
<evidence type="ECO:0000313" key="3">
    <source>
        <dbReference type="Proteomes" id="UP000000925"/>
    </source>
</evidence>
<dbReference type="EMBL" id="CP001998">
    <property type="protein sequence ID" value="ADE53644.1"/>
    <property type="molecule type" value="Genomic_DNA"/>
</dbReference>
<dbReference type="PANTHER" id="PTHR43312">
    <property type="entry name" value="D-THREO-ALDOSE 1-DEHYDROGENASE"/>
    <property type="match status" value="1"/>
</dbReference>
<gene>
    <name evidence="2" type="ordered locus">Caka_0619</name>
</gene>
<dbReference type="RefSeq" id="WP_013042368.1">
    <property type="nucleotide sequence ID" value="NC_014008.1"/>
</dbReference>
<dbReference type="PROSITE" id="PS51318">
    <property type="entry name" value="TAT"/>
    <property type="match status" value="1"/>
</dbReference>
<dbReference type="OrthoDB" id="9773828at2"/>
<accession>D5ENY5</accession>
<dbReference type="KEGG" id="caa:Caka_0619"/>
<evidence type="ECO:0000259" key="1">
    <source>
        <dbReference type="Pfam" id="PF00248"/>
    </source>
</evidence>
<dbReference type="InterPro" id="IPR023210">
    <property type="entry name" value="NADP_OxRdtase_dom"/>
</dbReference>
<feature type="domain" description="NADP-dependent oxidoreductase" evidence="1">
    <location>
        <begin position="209"/>
        <end position="382"/>
    </location>
</feature>
<reference evidence="2 3" key="1">
    <citation type="journal article" date="2010" name="Stand. Genomic Sci.">
        <title>Complete genome sequence of Coraliomargarita akajimensis type strain (04OKA010-24).</title>
        <authorList>
            <person name="Mavromatis K."/>
            <person name="Abt B."/>
            <person name="Brambilla E."/>
            <person name="Lapidus A."/>
            <person name="Copeland A."/>
            <person name="Deshpande S."/>
            <person name="Nolan M."/>
            <person name="Lucas S."/>
            <person name="Tice H."/>
            <person name="Cheng J.F."/>
            <person name="Han C."/>
            <person name="Detter J.C."/>
            <person name="Woyke T."/>
            <person name="Goodwin L."/>
            <person name="Pitluck S."/>
            <person name="Held B."/>
            <person name="Brettin T."/>
            <person name="Tapia R."/>
            <person name="Ivanova N."/>
            <person name="Mikhailova N."/>
            <person name="Pati A."/>
            <person name="Liolios K."/>
            <person name="Chen A."/>
            <person name="Palaniappan K."/>
            <person name="Land M."/>
            <person name="Hauser L."/>
            <person name="Chang Y.J."/>
            <person name="Jeffries C.D."/>
            <person name="Rohde M."/>
            <person name="Goker M."/>
            <person name="Bristow J."/>
            <person name="Eisen J.A."/>
            <person name="Markowitz V."/>
            <person name="Hugenholtz P."/>
            <person name="Klenk H.P."/>
            <person name="Kyrpides N.C."/>
        </authorList>
    </citation>
    <scope>NUCLEOTIDE SEQUENCE [LARGE SCALE GENOMIC DNA]</scope>
    <source>
        <strain evidence="3">DSM 45221 / IAM 15411 / JCM 23193 / KCTC 12865</strain>
    </source>
</reference>
<dbReference type="Gene3D" id="3.20.20.100">
    <property type="entry name" value="NADP-dependent oxidoreductase domain"/>
    <property type="match status" value="1"/>
</dbReference>
<dbReference type="InterPro" id="IPR036812">
    <property type="entry name" value="NAD(P)_OxRdtase_dom_sf"/>
</dbReference>
<dbReference type="InterPro" id="IPR006311">
    <property type="entry name" value="TAT_signal"/>
</dbReference>
<dbReference type="PANTHER" id="PTHR43312:SF1">
    <property type="entry name" value="NADP-DEPENDENT OXIDOREDUCTASE DOMAIN-CONTAINING PROTEIN"/>
    <property type="match status" value="1"/>
</dbReference>
<dbReference type="Pfam" id="PF00248">
    <property type="entry name" value="Aldo_ket_red"/>
    <property type="match status" value="2"/>
</dbReference>
<dbReference type="eggNOG" id="COG0667">
    <property type="taxonomic scope" value="Bacteria"/>
</dbReference>
<dbReference type="HOGENOM" id="CLU_023205_2_0_0"/>
<organism evidence="2 3">
    <name type="scientific">Coraliomargarita akajimensis (strain DSM 45221 / IAM 15411 / JCM 23193 / KCTC 12865 / 04OKA010-24)</name>
    <dbReference type="NCBI Taxonomy" id="583355"/>
    <lineage>
        <taxon>Bacteria</taxon>
        <taxon>Pseudomonadati</taxon>
        <taxon>Verrucomicrobiota</taxon>
        <taxon>Opitutia</taxon>
        <taxon>Puniceicoccales</taxon>
        <taxon>Coraliomargaritaceae</taxon>
        <taxon>Coraliomargarita</taxon>
    </lineage>
</organism>
<dbReference type="SUPFAM" id="SSF51430">
    <property type="entry name" value="NAD(P)-linked oxidoreductase"/>
    <property type="match status" value="1"/>
</dbReference>
<dbReference type="AlphaFoldDB" id="D5ENY5"/>